<evidence type="ECO:0000313" key="4">
    <source>
        <dbReference type="Proteomes" id="UP001172738"/>
    </source>
</evidence>
<keyword evidence="3" id="KW-0378">Hydrolase</keyword>
<protein>
    <submittedName>
        <fullName evidence="3">Alpha/beta hydrolase</fullName>
    </submittedName>
</protein>
<dbReference type="Pfam" id="PF12695">
    <property type="entry name" value="Abhydrolase_5"/>
    <property type="match status" value="1"/>
</dbReference>
<dbReference type="InterPro" id="IPR029058">
    <property type="entry name" value="AB_hydrolase_fold"/>
</dbReference>
<feature type="transmembrane region" description="Helical" evidence="1">
    <location>
        <begin position="41"/>
        <end position="62"/>
    </location>
</feature>
<evidence type="ECO:0000259" key="2">
    <source>
        <dbReference type="Pfam" id="PF12695"/>
    </source>
</evidence>
<sequence>MNDTTPTWLVWIERALAVAALMVVGWVLLTESGGILHSHPAYAVLLAITVGGALTVGIWSLLSRRGRAGWRRAIRILGAVAGAGWIFLIAWLCPFSADEPALDAMRSNPLVAVEESSTLITFTPTGETSDVGLVFQPGARVDPRAYAAVLRPLAEAGHPVVIVKQPLGIAFLATNGYSLAVGSGVEATQWAIGGHSLGGTVAALEAEAVADGGESLMLANGTEATGLGLLLFASYPAGDMSDYSGSVLSISGSEDGLATPDSIMASVDDLPGTTSFVVIQGGNHAQFGSYGNQPGDGASQITDEEAQEQISEHALDWLTRLTPQDG</sequence>
<feature type="transmembrane region" description="Helical" evidence="1">
    <location>
        <begin position="74"/>
        <end position="92"/>
    </location>
</feature>
<keyword evidence="1" id="KW-1133">Transmembrane helix</keyword>
<dbReference type="Proteomes" id="UP001172738">
    <property type="component" value="Unassembled WGS sequence"/>
</dbReference>
<proteinExistence type="predicted"/>
<dbReference type="GO" id="GO:0016787">
    <property type="term" value="F:hydrolase activity"/>
    <property type="evidence" value="ECO:0007669"/>
    <property type="project" value="UniProtKB-KW"/>
</dbReference>
<name>A0ABT8G3G6_9MICO</name>
<comment type="caution">
    <text evidence="3">The sequence shown here is derived from an EMBL/GenBank/DDBJ whole genome shotgun (WGS) entry which is preliminary data.</text>
</comment>
<accession>A0ABT8G3G6</accession>
<organism evidence="3 4">
    <name type="scientific">Demequina zhanjiangensis</name>
    <dbReference type="NCBI Taxonomy" id="3051659"/>
    <lineage>
        <taxon>Bacteria</taxon>
        <taxon>Bacillati</taxon>
        <taxon>Actinomycetota</taxon>
        <taxon>Actinomycetes</taxon>
        <taxon>Micrococcales</taxon>
        <taxon>Demequinaceae</taxon>
        <taxon>Demequina</taxon>
    </lineage>
</organism>
<dbReference type="InterPro" id="IPR029059">
    <property type="entry name" value="AB_hydrolase_5"/>
</dbReference>
<keyword evidence="4" id="KW-1185">Reference proteome</keyword>
<gene>
    <name evidence="3" type="ORF">QQX04_11825</name>
</gene>
<keyword evidence="1" id="KW-0472">Membrane</keyword>
<feature type="domain" description="Alpha/beta hydrolase fold-5" evidence="2">
    <location>
        <begin position="133"/>
        <end position="307"/>
    </location>
</feature>
<evidence type="ECO:0000313" key="3">
    <source>
        <dbReference type="EMBL" id="MDN4473683.1"/>
    </source>
</evidence>
<dbReference type="RefSeq" id="WP_301129452.1">
    <property type="nucleotide sequence ID" value="NZ_JAUHPV010000007.1"/>
</dbReference>
<dbReference type="EMBL" id="JAUHPV010000007">
    <property type="protein sequence ID" value="MDN4473683.1"/>
    <property type="molecule type" value="Genomic_DNA"/>
</dbReference>
<dbReference type="Gene3D" id="3.40.50.1820">
    <property type="entry name" value="alpha/beta hydrolase"/>
    <property type="match status" value="1"/>
</dbReference>
<dbReference type="SUPFAM" id="SSF53474">
    <property type="entry name" value="alpha/beta-Hydrolases"/>
    <property type="match status" value="1"/>
</dbReference>
<evidence type="ECO:0000256" key="1">
    <source>
        <dbReference type="SAM" id="Phobius"/>
    </source>
</evidence>
<keyword evidence="1" id="KW-0812">Transmembrane</keyword>
<feature type="transmembrane region" description="Helical" evidence="1">
    <location>
        <begin position="7"/>
        <end position="29"/>
    </location>
</feature>
<reference evidence="3" key="1">
    <citation type="submission" date="2023-06" db="EMBL/GenBank/DDBJ databases">
        <title>SYSU T00b26.</title>
        <authorList>
            <person name="Gao L."/>
            <person name="Fang B.-Z."/>
            <person name="Li W.-J."/>
        </authorList>
    </citation>
    <scope>NUCLEOTIDE SEQUENCE</scope>
    <source>
        <strain evidence="3">SYSU T00b26</strain>
    </source>
</reference>